<dbReference type="SUPFAM" id="SSF55594">
    <property type="entry name" value="HPr-like"/>
    <property type="match status" value="1"/>
</dbReference>
<comment type="caution">
    <text evidence="5">The sequence shown here is derived from an EMBL/GenBank/DDBJ whole genome shotgun (WGS) entry which is preliminary data.</text>
</comment>
<protein>
    <submittedName>
        <fullName evidence="5">HPr family phosphocarrier protein</fullName>
    </submittedName>
</protein>
<evidence type="ECO:0000256" key="1">
    <source>
        <dbReference type="ARBA" id="ARBA00004496"/>
    </source>
</evidence>
<comment type="subcellular location">
    <subcellularLocation>
        <location evidence="1">Cytoplasm</location>
    </subcellularLocation>
</comment>
<dbReference type="PANTHER" id="PTHR33705">
    <property type="entry name" value="PHOSPHOCARRIER PROTEIN HPR"/>
    <property type="match status" value="1"/>
</dbReference>
<evidence type="ECO:0000256" key="2">
    <source>
        <dbReference type="ARBA" id="ARBA00022490"/>
    </source>
</evidence>
<feature type="domain" description="HPr" evidence="4">
    <location>
        <begin position="1"/>
        <end position="85"/>
    </location>
</feature>
<reference evidence="5 6" key="1">
    <citation type="submission" date="2021-03" db="EMBL/GenBank/DDBJ databases">
        <title>Caproiciproducens sp. nov. isolated from feces of cow.</title>
        <authorList>
            <person name="Choi J.-Y."/>
        </authorList>
    </citation>
    <scope>NUCLEOTIDE SEQUENCE [LARGE SCALE GENOMIC DNA]</scope>
    <source>
        <strain evidence="5 6">AGMB10547</strain>
    </source>
</reference>
<dbReference type="Pfam" id="PF00381">
    <property type="entry name" value="PTS-HPr"/>
    <property type="match status" value="1"/>
</dbReference>
<dbReference type="PROSITE" id="PS51350">
    <property type="entry name" value="PTS_HPR_DOM"/>
    <property type="match status" value="1"/>
</dbReference>
<gene>
    <name evidence="5" type="ORF">J5W02_03810</name>
</gene>
<proteinExistence type="predicted"/>
<dbReference type="Gene3D" id="3.30.1340.10">
    <property type="entry name" value="HPr-like"/>
    <property type="match status" value="1"/>
</dbReference>
<dbReference type="NCBIfam" id="TIGR01003">
    <property type="entry name" value="PTS_HPr_family"/>
    <property type="match status" value="1"/>
</dbReference>
<organism evidence="5 6">
    <name type="scientific">Caproiciproducens faecalis</name>
    <dbReference type="NCBI Taxonomy" id="2820301"/>
    <lineage>
        <taxon>Bacteria</taxon>
        <taxon>Bacillati</taxon>
        <taxon>Bacillota</taxon>
        <taxon>Clostridia</taxon>
        <taxon>Eubacteriales</taxon>
        <taxon>Acutalibacteraceae</taxon>
        <taxon>Caproiciproducens</taxon>
    </lineage>
</organism>
<keyword evidence="3" id="KW-0598">Phosphotransferase system</keyword>
<dbReference type="PRINTS" id="PR00107">
    <property type="entry name" value="PHOSPHOCPHPR"/>
</dbReference>
<dbReference type="EMBL" id="JAGFNZ010000001">
    <property type="protein sequence ID" value="MBW7571928.1"/>
    <property type="molecule type" value="Genomic_DNA"/>
</dbReference>
<dbReference type="InterPro" id="IPR050399">
    <property type="entry name" value="HPr"/>
</dbReference>
<evidence type="ECO:0000313" key="5">
    <source>
        <dbReference type="EMBL" id="MBW7571928.1"/>
    </source>
</evidence>
<evidence type="ECO:0000313" key="6">
    <source>
        <dbReference type="Proteomes" id="UP000719942"/>
    </source>
</evidence>
<keyword evidence="2" id="KW-0963">Cytoplasm</keyword>
<dbReference type="InterPro" id="IPR035895">
    <property type="entry name" value="HPr-like_sf"/>
</dbReference>
<keyword evidence="6" id="KW-1185">Reference proteome</keyword>
<accession>A0ABS7DL20</accession>
<evidence type="ECO:0000256" key="3">
    <source>
        <dbReference type="ARBA" id="ARBA00022683"/>
    </source>
</evidence>
<evidence type="ECO:0000259" key="4">
    <source>
        <dbReference type="PROSITE" id="PS51350"/>
    </source>
</evidence>
<dbReference type="Proteomes" id="UP000719942">
    <property type="component" value="Unassembled WGS sequence"/>
</dbReference>
<dbReference type="CDD" id="cd00367">
    <property type="entry name" value="PTS-HPr_like"/>
    <property type="match status" value="1"/>
</dbReference>
<name>A0ABS7DL20_9FIRM</name>
<dbReference type="InterPro" id="IPR000032">
    <property type="entry name" value="HPr-like"/>
</dbReference>
<dbReference type="RefSeq" id="WP_219964302.1">
    <property type="nucleotide sequence ID" value="NZ_JAGFNZ010000001.1"/>
</dbReference>
<sequence length="85" mass="9252">MRTFQYTVKDPEGLHARPAGMLAKFAQSCTSSISIEKGGKTADAKRLFAVMGLAVKQNDIVTFTLEGESEQKDCADLQSFCALTF</sequence>
<dbReference type="PANTHER" id="PTHR33705:SF2">
    <property type="entry name" value="PHOSPHOCARRIER PROTEIN NPR"/>
    <property type="match status" value="1"/>
</dbReference>